<reference evidence="2 3" key="1">
    <citation type="submission" date="2023-01" db="EMBL/GenBank/DDBJ databases">
        <authorList>
            <person name="Whitehead M."/>
        </authorList>
    </citation>
    <scope>NUCLEOTIDE SEQUENCE [LARGE SCALE GENOMIC DNA]</scope>
</reference>
<gene>
    <name evidence="2" type="ORF">MEUPH1_LOCUS14210</name>
</gene>
<feature type="chain" id="PRO_5043527469" description="Secreted protein" evidence="1">
    <location>
        <begin position="18"/>
        <end position="98"/>
    </location>
</feature>
<accession>A0AAV0WT31</accession>
<dbReference type="Proteomes" id="UP001160148">
    <property type="component" value="Unassembled WGS sequence"/>
</dbReference>
<keyword evidence="3" id="KW-1185">Reference proteome</keyword>
<sequence>MLILSLLLLVDTCKIRTACTFVKCEVRNERFVYKWRMRRNSTKRTGTVRPTWQVMVPITAIDERTTTETPMALPLPLDILCRLTNGSGGGGRRQQNLK</sequence>
<feature type="signal peptide" evidence="1">
    <location>
        <begin position="1"/>
        <end position="17"/>
    </location>
</feature>
<organism evidence="2 3">
    <name type="scientific">Macrosiphum euphorbiae</name>
    <name type="common">potato aphid</name>
    <dbReference type="NCBI Taxonomy" id="13131"/>
    <lineage>
        <taxon>Eukaryota</taxon>
        <taxon>Metazoa</taxon>
        <taxon>Ecdysozoa</taxon>
        <taxon>Arthropoda</taxon>
        <taxon>Hexapoda</taxon>
        <taxon>Insecta</taxon>
        <taxon>Pterygota</taxon>
        <taxon>Neoptera</taxon>
        <taxon>Paraneoptera</taxon>
        <taxon>Hemiptera</taxon>
        <taxon>Sternorrhyncha</taxon>
        <taxon>Aphidomorpha</taxon>
        <taxon>Aphidoidea</taxon>
        <taxon>Aphididae</taxon>
        <taxon>Macrosiphini</taxon>
        <taxon>Macrosiphum</taxon>
    </lineage>
</organism>
<dbReference type="EMBL" id="CARXXK010000002">
    <property type="protein sequence ID" value="CAI6358722.1"/>
    <property type="molecule type" value="Genomic_DNA"/>
</dbReference>
<name>A0AAV0WT31_9HEMI</name>
<proteinExistence type="predicted"/>
<comment type="caution">
    <text evidence="2">The sequence shown here is derived from an EMBL/GenBank/DDBJ whole genome shotgun (WGS) entry which is preliminary data.</text>
</comment>
<dbReference type="AlphaFoldDB" id="A0AAV0WT31"/>
<evidence type="ECO:0000313" key="2">
    <source>
        <dbReference type="EMBL" id="CAI6358722.1"/>
    </source>
</evidence>
<evidence type="ECO:0008006" key="4">
    <source>
        <dbReference type="Google" id="ProtNLM"/>
    </source>
</evidence>
<keyword evidence="1" id="KW-0732">Signal</keyword>
<evidence type="ECO:0000313" key="3">
    <source>
        <dbReference type="Proteomes" id="UP001160148"/>
    </source>
</evidence>
<evidence type="ECO:0000256" key="1">
    <source>
        <dbReference type="SAM" id="SignalP"/>
    </source>
</evidence>
<protein>
    <recommendedName>
        <fullName evidence="4">Secreted protein</fullName>
    </recommendedName>
</protein>